<evidence type="ECO:0000256" key="2">
    <source>
        <dbReference type="ARBA" id="ARBA00022645"/>
    </source>
</evidence>
<dbReference type="PIRSF" id="PIRSF028757">
    <property type="entry name" value="LD-carboxypeptidase"/>
    <property type="match status" value="1"/>
</dbReference>
<dbReference type="GO" id="GO:0006508">
    <property type="term" value="P:proteolysis"/>
    <property type="evidence" value="ECO:0007669"/>
    <property type="project" value="UniProtKB-KW"/>
</dbReference>
<feature type="domain" description="LD-carboxypeptidase N-terminal" evidence="7">
    <location>
        <begin position="13"/>
        <end position="128"/>
    </location>
</feature>
<name>A0A1M6JYZ5_9CLOT</name>
<dbReference type="Pfam" id="PF17676">
    <property type="entry name" value="Peptidase_S66C"/>
    <property type="match status" value="1"/>
</dbReference>
<dbReference type="InterPro" id="IPR027478">
    <property type="entry name" value="LdcA_N"/>
</dbReference>
<accession>A0A1M6JYZ5</accession>
<organism evidence="9 10">
    <name type="scientific">Clostridium amylolyticum</name>
    <dbReference type="NCBI Taxonomy" id="1121298"/>
    <lineage>
        <taxon>Bacteria</taxon>
        <taxon>Bacillati</taxon>
        <taxon>Bacillota</taxon>
        <taxon>Clostridia</taxon>
        <taxon>Eubacteriales</taxon>
        <taxon>Clostridiaceae</taxon>
        <taxon>Clostridium</taxon>
    </lineage>
</organism>
<keyword evidence="10" id="KW-1185">Reference proteome</keyword>
<keyword evidence="5" id="KW-0720">Serine protease</keyword>
<dbReference type="Gene3D" id="3.50.30.60">
    <property type="entry name" value="LD-carboxypeptidase A C-terminal domain-like"/>
    <property type="match status" value="1"/>
</dbReference>
<dbReference type="PANTHER" id="PTHR30237">
    <property type="entry name" value="MURAMOYLTETRAPEPTIDE CARBOXYPEPTIDASE"/>
    <property type="match status" value="1"/>
</dbReference>
<proteinExistence type="inferred from homology"/>
<evidence type="ECO:0000256" key="6">
    <source>
        <dbReference type="PIRSR" id="PIRSR028757-1"/>
    </source>
</evidence>
<dbReference type="InterPro" id="IPR027461">
    <property type="entry name" value="Carboxypeptidase_A_C_sf"/>
</dbReference>
<evidence type="ECO:0000259" key="8">
    <source>
        <dbReference type="Pfam" id="PF17676"/>
    </source>
</evidence>
<gene>
    <name evidence="9" type="ORF">SAMN05444401_3288</name>
</gene>
<keyword evidence="4" id="KW-0378">Hydrolase</keyword>
<evidence type="ECO:0000313" key="9">
    <source>
        <dbReference type="EMBL" id="SHJ51915.1"/>
    </source>
</evidence>
<feature type="active site" description="Charge relay system" evidence="6">
    <location>
        <position position="206"/>
    </location>
</feature>
<dbReference type="Proteomes" id="UP000184080">
    <property type="component" value="Unassembled WGS sequence"/>
</dbReference>
<dbReference type="AlphaFoldDB" id="A0A1M6JYZ5"/>
<dbReference type="InterPro" id="IPR003507">
    <property type="entry name" value="S66_fam"/>
</dbReference>
<protein>
    <submittedName>
        <fullName evidence="9">Muramoyltetrapeptide carboxypeptidase</fullName>
    </submittedName>
</protein>
<evidence type="ECO:0000256" key="3">
    <source>
        <dbReference type="ARBA" id="ARBA00022670"/>
    </source>
</evidence>
<keyword evidence="3" id="KW-0645">Protease</keyword>
<dbReference type="GO" id="GO:0004180">
    <property type="term" value="F:carboxypeptidase activity"/>
    <property type="evidence" value="ECO:0007669"/>
    <property type="project" value="UniProtKB-KW"/>
</dbReference>
<dbReference type="Pfam" id="PF02016">
    <property type="entry name" value="Peptidase_S66"/>
    <property type="match status" value="1"/>
</dbReference>
<dbReference type="SUPFAM" id="SSF52317">
    <property type="entry name" value="Class I glutamine amidotransferase-like"/>
    <property type="match status" value="1"/>
</dbReference>
<dbReference type="InterPro" id="IPR040449">
    <property type="entry name" value="Peptidase_S66_N"/>
</dbReference>
<dbReference type="CDD" id="cd07025">
    <property type="entry name" value="Peptidase_S66"/>
    <property type="match status" value="1"/>
</dbReference>
<dbReference type="RefSeq" id="WP_242948973.1">
    <property type="nucleotide sequence ID" value="NZ_FQZO01000005.1"/>
</dbReference>
<feature type="active site" description="Charge relay system" evidence="6">
    <location>
        <position position="276"/>
    </location>
</feature>
<dbReference type="EMBL" id="FQZO01000005">
    <property type="protein sequence ID" value="SHJ51915.1"/>
    <property type="molecule type" value="Genomic_DNA"/>
</dbReference>
<sequence length="306" mass="34640">MFVPKRLKLGSTIGVVCPASPEDSQIIDEKISEFENLGYKIKKGTHIYDRYGYLAGLDEDRSKDFQDIYCNGEVDAVISFRGGYGTMRMMPYLNYKKMLSNYKIFCGYSDLTILLNYLSNKYNMITFHSPMISSDFTYEDTLNSFLLTLMEGYKPYTIENPKGFTLESNTDISALGTLAGGNLSLICASLGTPYEMDFKDKILFIEEVDESPYAIDRMLTQLSLSGKLNECKGFILGQFTGCSLENYTRSLTLNQVLEEKLFTLNKPILFNFMSGHDNPKLTLPIGAKIQLDCKNKMINVLQKVVQ</sequence>
<dbReference type="InterPro" id="IPR040921">
    <property type="entry name" value="Peptidase_S66C"/>
</dbReference>
<feature type="domain" description="LD-carboxypeptidase C-terminal" evidence="8">
    <location>
        <begin position="176"/>
        <end position="291"/>
    </location>
</feature>
<evidence type="ECO:0000256" key="4">
    <source>
        <dbReference type="ARBA" id="ARBA00022801"/>
    </source>
</evidence>
<keyword evidence="2 9" id="KW-0121">Carboxypeptidase</keyword>
<comment type="similarity">
    <text evidence="1">Belongs to the peptidase S66 family.</text>
</comment>
<dbReference type="STRING" id="1121298.SAMN05444401_3288"/>
<evidence type="ECO:0000256" key="1">
    <source>
        <dbReference type="ARBA" id="ARBA00010233"/>
    </source>
</evidence>
<dbReference type="Gene3D" id="3.40.50.10740">
    <property type="entry name" value="Class I glutamine amidotransferase-like"/>
    <property type="match status" value="1"/>
</dbReference>
<evidence type="ECO:0000256" key="5">
    <source>
        <dbReference type="ARBA" id="ARBA00022825"/>
    </source>
</evidence>
<evidence type="ECO:0000313" key="10">
    <source>
        <dbReference type="Proteomes" id="UP000184080"/>
    </source>
</evidence>
<dbReference type="PANTHER" id="PTHR30237:SF2">
    <property type="entry name" value="MUREIN TETRAPEPTIDE CARBOXYPEPTIDASE"/>
    <property type="match status" value="1"/>
</dbReference>
<dbReference type="SUPFAM" id="SSF141986">
    <property type="entry name" value="LD-carboxypeptidase A C-terminal domain-like"/>
    <property type="match status" value="1"/>
</dbReference>
<dbReference type="GO" id="GO:0008236">
    <property type="term" value="F:serine-type peptidase activity"/>
    <property type="evidence" value="ECO:0007669"/>
    <property type="project" value="UniProtKB-KW"/>
</dbReference>
<feature type="active site" description="Nucleophile" evidence="6">
    <location>
        <position position="109"/>
    </location>
</feature>
<evidence type="ECO:0000259" key="7">
    <source>
        <dbReference type="Pfam" id="PF02016"/>
    </source>
</evidence>
<dbReference type="InterPro" id="IPR029062">
    <property type="entry name" value="Class_I_gatase-like"/>
</dbReference>
<reference evidence="9 10" key="1">
    <citation type="submission" date="2016-11" db="EMBL/GenBank/DDBJ databases">
        <authorList>
            <person name="Jaros S."/>
            <person name="Januszkiewicz K."/>
            <person name="Wedrychowicz H."/>
        </authorList>
    </citation>
    <scope>NUCLEOTIDE SEQUENCE [LARGE SCALE GENOMIC DNA]</scope>
    <source>
        <strain evidence="9 10">DSM 21864</strain>
    </source>
</reference>